<dbReference type="AlphaFoldDB" id="A0A0A8YZ35"/>
<name>A0A0A8YZ35_ARUDO</name>
<sequence length="25" mass="3141">MQKIHLFVHIYNKYYSGLLWTLKLM</sequence>
<organism evidence="1">
    <name type="scientific">Arundo donax</name>
    <name type="common">Giant reed</name>
    <name type="synonym">Donax arundinaceus</name>
    <dbReference type="NCBI Taxonomy" id="35708"/>
    <lineage>
        <taxon>Eukaryota</taxon>
        <taxon>Viridiplantae</taxon>
        <taxon>Streptophyta</taxon>
        <taxon>Embryophyta</taxon>
        <taxon>Tracheophyta</taxon>
        <taxon>Spermatophyta</taxon>
        <taxon>Magnoliopsida</taxon>
        <taxon>Liliopsida</taxon>
        <taxon>Poales</taxon>
        <taxon>Poaceae</taxon>
        <taxon>PACMAD clade</taxon>
        <taxon>Arundinoideae</taxon>
        <taxon>Arundineae</taxon>
        <taxon>Arundo</taxon>
    </lineage>
</organism>
<protein>
    <submittedName>
        <fullName evidence="1">Uncharacterized protein</fullName>
    </submittedName>
</protein>
<reference evidence="1" key="1">
    <citation type="submission" date="2014-09" db="EMBL/GenBank/DDBJ databases">
        <authorList>
            <person name="Magalhaes I.L.F."/>
            <person name="Oliveira U."/>
            <person name="Santos F.R."/>
            <person name="Vidigal T.H.D.A."/>
            <person name="Brescovit A.D."/>
            <person name="Santos A.J."/>
        </authorList>
    </citation>
    <scope>NUCLEOTIDE SEQUENCE</scope>
    <source>
        <tissue evidence="1">Shoot tissue taken approximately 20 cm above the soil surface</tissue>
    </source>
</reference>
<evidence type="ECO:0000313" key="1">
    <source>
        <dbReference type="EMBL" id="JAD29740.1"/>
    </source>
</evidence>
<dbReference type="EMBL" id="GBRH01268155">
    <property type="protein sequence ID" value="JAD29740.1"/>
    <property type="molecule type" value="Transcribed_RNA"/>
</dbReference>
<proteinExistence type="predicted"/>
<accession>A0A0A8YZ35</accession>
<reference evidence="1" key="2">
    <citation type="journal article" date="2015" name="Data Brief">
        <title>Shoot transcriptome of the giant reed, Arundo donax.</title>
        <authorList>
            <person name="Barrero R.A."/>
            <person name="Guerrero F.D."/>
            <person name="Moolhuijzen P."/>
            <person name="Goolsby J.A."/>
            <person name="Tidwell J."/>
            <person name="Bellgard S.E."/>
            <person name="Bellgard M.I."/>
        </authorList>
    </citation>
    <scope>NUCLEOTIDE SEQUENCE</scope>
    <source>
        <tissue evidence="1">Shoot tissue taken approximately 20 cm above the soil surface</tissue>
    </source>
</reference>